<reference evidence="5 6" key="1">
    <citation type="submission" date="2024-04" db="EMBL/GenBank/DDBJ databases">
        <title>genome sequences of Mucor flavus KT1a and Helicostylum pulchrum KT1b strains isolation_sourced from the surface of a dry-aged beef.</title>
        <authorList>
            <person name="Toyotome T."/>
            <person name="Hosono M."/>
            <person name="Torimaru M."/>
            <person name="Fukuda K."/>
            <person name="Mikami N."/>
        </authorList>
    </citation>
    <scope>NUCLEOTIDE SEQUENCE [LARGE SCALE GENOMIC DNA]</scope>
    <source>
        <strain evidence="5 6">KT1b</strain>
    </source>
</reference>
<dbReference type="Gene3D" id="3.90.190.10">
    <property type="entry name" value="Protein tyrosine phosphatase superfamily"/>
    <property type="match status" value="1"/>
</dbReference>
<dbReference type="EC" id="3.1.3.67" evidence="1"/>
<keyword evidence="2" id="KW-0378">Hydrolase</keyword>
<feature type="domain" description="Phosphatase tensin-type" evidence="4">
    <location>
        <begin position="1"/>
        <end position="134"/>
    </location>
</feature>
<sequence>MSYPSEGLEGFYRNPFAKVKTREKQYGLDRFEYAANYPFEDHQAPPFNTLIEFCQDASEWLEMDEKNVVAIHCKAGKGRTGTVIAALLLHLGMADNAVTAMEIYGKERTDDSKGVTIPSQRRYVEYYHYMLRNRALYEENKDKSVQLKQIVIHAIPRSMKDQFKCQIFDGNEVCIYNETSNNMLIVR</sequence>
<dbReference type="PANTHER" id="PTHR12305:SF81">
    <property type="entry name" value="PHOSPHATIDYLINOSITOL 3,4,5-TRISPHOSPHATE 3-PHOSPHATASE AND DUAL-SPECIFICITY PROTEIN PHOSPHATASE PTEN"/>
    <property type="match status" value="1"/>
</dbReference>
<dbReference type="PANTHER" id="PTHR12305">
    <property type="entry name" value="PHOSPHATASE WITH HOMOLOGY TO TENSIN"/>
    <property type="match status" value="1"/>
</dbReference>
<dbReference type="EMBL" id="BAABUJ010000004">
    <property type="protein sequence ID" value="GAA5794859.1"/>
    <property type="molecule type" value="Genomic_DNA"/>
</dbReference>
<dbReference type="SUPFAM" id="SSF52799">
    <property type="entry name" value="(Phosphotyrosine protein) phosphatases II"/>
    <property type="match status" value="1"/>
</dbReference>
<dbReference type="PROSITE" id="PS51181">
    <property type="entry name" value="PPASE_TENSIN"/>
    <property type="match status" value="1"/>
</dbReference>
<dbReference type="Proteomes" id="UP001476247">
    <property type="component" value="Unassembled WGS sequence"/>
</dbReference>
<dbReference type="InterPro" id="IPR003595">
    <property type="entry name" value="Tyr_Pase_cat"/>
</dbReference>
<comment type="caution">
    <text evidence="5">The sequence shown here is derived from an EMBL/GenBank/DDBJ whole genome shotgun (WGS) entry which is preliminary data.</text>
</comment>
<evidence type="ECO:0000313" key="6">
    <source>
        <dbReference type="Proteomes" id="UP001476247"/>
    </source>
</evidence>
<dbReference type="PROSITE" id="PS50056">
    <property type="entry name" value="TYR_PHOSPHATASE_2"/>
    <property type="match status" value="1"/>
</dbReference>
<name>A0ABP9XJ75_9FUNG</name>
<organism evidence="5 6">
    <name type="scientific">Helicostylum pulchrum</name>
    <dbReference type="NCBI Taxonomy" id="562976"/>
    <lineage>
        <taxon>Eukaryota</taxon>
        <taxon>Fungi</taxon>
        <taxon>Fungi incertae sedis</taxon>
        <taxon>Mucoromycota</taxon>
        <taxon>Mucoromycotina</taxon>
        <taxon>Mucoromycetes</taxon>
        <taxon>Mucorales</taxon>
        <taxon>Mucorineae</taxon>
        <taxon>Mucoraceae</taxon>
        <taxon>Helicostylum</taxon>
    </lineage>
</organism>
<keyword evidence="6" id="KW-1185">Reference proteome</keyword>
<dbReference type="PROSITE" id="PS00383">
    <property type="entry name" value="TYR_PHOSPHATASE_1"/>
    <property type="match status" value="1"/>
</dbReference>
<evidence type="ECO:0000259" key="3">
    <source>
        <dbReference type="PROSITE" id="PS50056"/>
    </source>
</evidence>
<dbReference type="InterPro" id="IPR029021">
    <property type="entry name" value="Prot-tyrosine_phosphatase-like"/>
</dbReference>
<evidence type="ECO:0000256" key="2">
    <source>
        <dbReference type="ARBA" id="ARBA00022801"/>
    </source>
</evidence>
<evidence type="ECO:0000256" key="1">
    <source>
        <dbReference type="ARBA" id="ARBA00013015"/>
    </source>
</evidence>
<dbReference type="InterPro" id="IPR029023">
    <property type="entry name" value="Tensin_phosphatase"/>
</dbReference>
<proteinExistence type="predicted"/>
<evidence type="ECO:0000259" key="4">
    <source>
        <dbReference type="PROSITE" id="PS51181"/>
    </source>
</evidence>
<evidence type="ECO:0000313" key="5">
    <source>
        <dbReference type="EMBL" id="GAA5794859.1"/>
    </source>
</evidence>
<accession>A0ABP9XJ75</accession>
<dbReference type="Pfam" id="PF22785">
    <property type="entry name" value="Tc-R-P"/>
    <property type="match status" value="1"/>
</dbReference>
<feature type="domain" description="Tyrosine specific protein phosphatases" evidence="3">
    <location>
        <begin position="48"/>
        <end position="122"/>
    </location>
</feature>
<dbReference type="InterPro" id="IPR016130">
    <property type="entry name" value="Tyr_Pase_AS"/>
</dbReference>
<dbReference type="SMART" id="SM00404">
    <property type="entry name" value="PTPc_motif"/>
    <property type="match status" value="1"/>
</dbReference>
<dbReference type="InterPro" id="IPR000387">
    <property type="entry name" value="Tyr_Pase_dom"/>
</dbReference>
<gene>
    <name evidence="5" type="ORF">HPULCUR_000207</name>
</gene>
<protein>
    <recommendedName>
        <fullName evidence="1">phosphatidylinositol-3,4,5-trisphosphate 3-phosphatase</fullName>
        <ecNumber evidence="1">3.1.3.67</ecNumber>
    </recommendedName>
</protein>
<dbReference type="InterPro" id="IPR051281">
    <property type="entry name" value="Dual-spec_lipid-protein_phosph"/>
</dbReference>